<evidence type="ECO:0000313" key="1">
    <source>
        <dbReference type="EMBL" id="MBE9211511.1"/>
    </source>
</evidence>
<keyword evidence="2" id="KW-1185">Reference proteome</keyword>
<dbReference type="RefSeq" id="WP_193916539.1">
    <property type="nucleotide sequence ID" value="NZ_JADEWL010000004.1"/>
</dbReference>
<dbReference type="Proteomes" id="UP000620559">
    <property type="component" value="Unassembled WGS sequence"/>
</dbReference>
<dbReference type="SUPFAM" id="SSF56281">
    <property type="entry name" value="Metallo-hydrolase/oxidoreductase"/>
    <property type="match status" value="1"/>
</dbReference>
<reference evidence="1" key="1">
    <citation type="submission" date="2020-10" db="EMBL/GenBank/DDBJ databases">
        <authorList>
            <person name="Castelo-Branco R."/>
            <person name="Eusebio N."/>
            <person name="Adriana R."/>
            <person name="Vieira A."/>
            <person name="Brugerolle De Fraissinette N."/>
            <person name="Rezende De Castro R."/>
            <person name="Schneider M.P."/>
            <person name="Vasconcelos V."/>
            <person name="Leao P.N."/>
        </authorList>
    </citation>
    <scope>NUCLEOTIDE SEQUENCE</scope>
    <source>
        <strain evidence="1">LEGE 06105</strain>
    </source>
</reference>
<name>A0A8J7FC23_9CYAN</name>
<comment type="caution">
    <text evidence="1">The sequence shown here is derived from an EMBL/GenBank/DDBJ whole genome shotgun (WGS) entry which is preliminary data.</text>
</comment>
<protein>
    <submittedName>
        <fullName evidence="1">Uncharacterized protein</fullName>
    </submittedName>
</protein>
<sequence length="230" mass="25514">MTWQEIIADTNVWVHEYSVPGYSQVNAFAVVMDEYNLAIVSPPTQMSEADFAAIDEKGRVTALIAPHSGHYLGQAEWQAQYPNAQSYAPTVALKQLNSLGLQPFAPLSKLPSTPNIEFREVPGTKKGGTLVIVSRDRRPIIYLDELVCNFTSLPTAFLARVLFRLHDSAPGLKINRVYLKYLCSDVQLLVQTVVDALKDDPVIVLAHGKPLVNLVDLTRVRELVESLKSD</sequence>
<evidence type="ECO:0000313" key="2">
    <source>
        <dbReference type="Proteomes" id="UP000620559"/>
    </source>
</evidence>
<gene>
    <name evidence="1" type="ORF">IQ247_02055</name>
</gene>
<dbReference type="EMBL" id="JADEWL010000004">
    <property type="protein sequence ID" value="MBE9211511.1"/>
    <property type="molecule type" value="Genomic_DNA"/>
</dbReference>
<accession>A0A8J7FC23</accession>
<dbReference type="AlphaFoldDB" id="A0A8J7FC23"/>
<proteinExistence type="predicted"/>
<dbReference type="InterPro" id="IPR036866">
    <property type="entry name" value="RibonucZ/Hydroxyglut_hydro"/>
</dbReference>
<organism evidence="1 2">
    <name type="scientific">Plectonema cf. radiosum LEGE 06105</name>
    <dbReference type="NCBI Taxonomy" id="945769"/>
    <lineage>
        <taxon>Bacteria</taxon>
        <taxon>Bacillati</taxon>
        <taxon>Cyanobacteriota</taxon>
        <taxon>Cyanophyceae</taxon>
        <taxon>Oscillatoriophycideae</taxon>
        <taxon>Oscillatoriales</taxon>
        <taxon>Microcoleaceae</taxon>
        <taxon>Plectonema</taxon>
    </lineage>
</organism>